<feature type="region of interest" description="Disordered" evidence="1">
    <location>
        <begin position="36"/>
        <end position="57"/>
    </location>
</feature>
<reference evidence="2 3" key="1">
    <citation type="submission" date="2018-09" db="EMBL/GenBank/DDBJ databases">
        <authorList>
            <person name="Le Fleche-Mateos A."/>
        </authorList>
    </citation>
    <scope>NUCLEOTIDE SEQUENCE [LARGE SCALE GENOMIC DNA]</scope>
    <source>
        <strain evidence="2 3">DSM 27399</strain>
    </source>
</reference>
<dbReference type="AlphaFoldDB" id="A0A419NA16"/>
<evidence type="ECO:0000313" key="2">
    <source>
        <dbReference type="EMBL" id="RJT44587.1"/>
    </source>
</evidence>
<dbReference type="Proteomes" id="UP000284908">
    <property type="component" value="Unassembled WGS sequence"/>
</dbReference>
<accession>A0A419NA16</accession>
<dbReference type="OrthoDB" id="6433189at2"/>
<organism evidence="2 3">
    <name type="scientific">Rahnella woolbedingensis</name>
    <dbReference type="NCBI Taxonomy" id="1510574"/>
    <lineage>
        <taxon>Bacteria</taxon>
        <taxon>Pseudomonadati</taxon>
        <taxon>Pseudomonadota</taxon>
        <taxon>Gammaproteobacteria</taxon>
        <taxon>Enterobacterales</taxon>
        <taxon>Yersiniaceae</taxon>
        <taxon>Rahnella</taxon>
    </lineage>
</organism>
<gene>
    <name evidence="2" type="ORF">D6C13_10495</name>
</gene>
<keyword evidence="3" id="KW-1185">Reference proteome</keyword>
<dbReference type="RefSeq" id="WP_112287568.1">
    <property type="nucleotide sequence ID" value="NZ_RAHH01000010.1"/>
</dbReference>
<evidence type="ECO:0000256" key="1">
    <source>
        <dbReference type="SAM" id="MobiDB-lite"/>
    </source>
</evidence>
<evidence type="ECO:0000313" key="3">
    <source>
        <dbReference type="Proteomes" id="UP000284908"/>
    </source>
</evidence>
<name>A0A419NA16_9GAMM</name>
<protein>
    <submittedName>
        <fullName evidence="2">DUF2633 family protein</fullName>
    </submittedName>
</protein>
<proteinExistence type="predicted"/>
<comment type="caution">
    <text evidence="2">The sequence shown here is derived from an EMBL/GenBank/DDBJ whole genome shotgun (WGS) entry which is preliminary data.</text>
</comment>
<dbReference type="InterPro" id="IPR022576">
    <property type="entry name" value="YfgG"/>
</dbReference>
<dbReference type="Pfam" id="PF11119">
    <property type="entry name" value="DUF2633"/>
    <property type="match status" value="1"/>
</dbReference>
<dbReference type="EMBL" id="RAHH01000010">
    <property type="protein sequence ID" value="RJT44587.1"/>
    <property type="molecule type" value="Genomic_DNA"/>
</dbReference>
<sequence>MSRKTNITMTKIVLSISFIILLGRLVYSGIGAYSHHQNQKQQQTDGQTVAPQEPTSDKTCTGTLKTCRYHKD</sequence>
<dbReference type="GeneID" id="302708960"/>